<dbReference type="Gene3D" id="1.10.10.1420">
    <property type="entry name" value="DNA replication factor Cdt1, C-terminal WH domain"/>
    <property type="match status" value="1"/>
</dbReference>
<evidence type="ECO:0000256" key="2">
    <source>
        <dbReference type="ARBA" id="ARBA00023306"/>
    </source>
</evidence>
<accession>A0ABR2RKV7</accession>
<evidence type="ECO:0000256" key="1">
    <source>
        <dbReference type="ARBA" id="ARBA00008356"/>
    </source>
</evidence>
<feature type="region of interest" description="Disordered" evidence="3">
    <location>
        <begin position="314"/>
        <end position="376"/>
    </location>
</feature>
<dbReference type="CDD" id="cd08767">
    <property type="entry name" value="Cdt1_c"/>
    <property type="match status" value="1"/>
</dbReference>
<gene>
    <name evidence="5" type="ORF">V6N11_041441</name>
</gene>
<evidence type="ECO:0000256" key="3">
    <source>
        <dbReference type="SAM" id="MobiDB-lite"/>
    </source>
</evidence>
<dbReference type="SMART" id="SM01075">
    <property type="entry name" value="CDT1"/>
    <property type="match status" value="1"/>
</dbReference>
<dbReference type="InterPro" id="IPR036390">
    <property type="entry name" value="WH_DNA-bd_sf"/>
</dbReference>
<dbReference type="InterPro" id="IPR038090">
    <property type="entry name" value="Cdt1_C_WH_dom_sf"/>
</dbReference>
<keyword evidence="6" id="KW-1185">Reference proteome</keyword>
<dbReference type="Pfam" id="PF16679">
    <property type="entry name" value="CDT1_C"/>
    <property type="match status" value="1"/>
</dbReference>
<dbReference type="Proteomes" id="UP001396334">
    <property type="component" value="Unassembled WGS sequence"/>
</dbReference>
<dbReference type="PANTHER" id="PTHR28637">
    <property type="entry name" value="DNA REPLICATION FACTOR CDT1"/>
    <property type="match status" value="1"/>
</dbReference>
<dbReference type="SUPFAM" id="SSF46785">
    <property type="entry name" value="Winged helix' DNA-binding domain"/>
    <property type="match status" value="1"/>
</dbReference>
<organism evidence="5 6">
    <name type="scientific">Hibiscus sabdariffa</name>
    <name type="common">roselle</name>
    <dbReference type="NCBI Taxonomy" id="183260"/>
    <lineage>
        <taxon>Eukaryota</taxon>
        <taxon>Viridiplantae</taxon>
        <taxon>Streptophyta</taxon>
        <taxon>Embryophyta</taxon>
        <taxon>Tracheophyta</taxon>
        <taxon>Spermatophyta</taxon>
        <taxon>Magnoliopsida</taxon>
        <taxon>eudicotyledons</taxon>
        <taxon>Gunneridae</taxon>
        <taxon>Pentapetalae</taxon>
        <taxon>rosids</taxon>
        <taxon>malvids</taxon>
        <taxon>Malvales</taxon>
        <taxon>Malvaceae</taxon>
        <taxon>Malvoideae</taxon>
        <taxon>Hibiscus</taxon>
    </lineage>
</organism>
<dbReference type="PANTHER" id="PTHR28637:SF1">
    <property type="entry name" value="DNA REPLICATION FACTOR CDT1"/>
    <property type="match status" value="1"/>
</dbReference>
<feature type="region of interest" description="Disordered" evidence="3">
    <location>
        <begin position="1"/>
        <end position="50"/>
    </location>
</feature>
<sequence length="551" mass="61658">MDSSNSLQFTPLKSRKSPNLTSNSPVSKTPVKHASRLPTRAESPPLKISGVGPDKLPEKYETLCGFFVSLDSAIRLLKLKGSMPTFTNICPKVECLTDRRFSHGHLAQLKHILPEAIEIKRILIFDERTSCMKPDLQVRIIADAIDCGDRSESETKNLNLRVFRARLVDYFKAHPEGGEIPEEDLPEPFNRSKQNTQWDMIGGLFSLSSDESSTDTLTEQQSLTSRGEVLKLEPQPSDQMICSSKLAVETLAISVDDRLPVVASHVSRTFRKCFSRKTTSKAQEVVEKCSKVSLWSSNFQVAELCTGKSVDNDKSISAPTQTPTEFLSKPTVSELSSKPCLPATPVKEINPLETEDKPPTKSGCNQSTPAKLASTPARLMIGTPTLKPQKRCYMSPDEVSSGSLKKLVRRPPRTRSLNFEDDDDLSILSESLLHSTREKERKAIEEQDPAVWQEKRRQRMIACLPKLFNMIHYLFQSIKRSVITKEELVHKIIAGHCDISDRGEVEEQLKLLLELAPDWISEKMASAGDLLVCINKMSSPKSIRMQLQEAK</sequence>
<feature type="domain" description="CDT1 Geminin-binding" evidence="4">
    <location>
        <begin position="56"/>
        <end position="187"/>
    </location>
</feature>
<dbReference type="CDD" id="cd08674">
    <property type="entry name" value="Cdt1_m"/>
    <property type="match status" value="1"/>
</dbReference>
<proteinExistence type="inferred from homology"/>
<dbReference type="InterPro" id="IPR032054">
    <property type="entry name" value="Cdt1_C"/>
</dbReference>
<name>A0ABR2RKV7_9ROSI</name>
<evidence type="ECO:0000259" key="4">
    <source>
        <dbReference type="SMART" id="SM01075"/>
    </source>
</evidence>
<dbReference type="InterPro" id="IPR014939">
    <property type="entry name" value="CDT1_Gemini-bd-like"/>
</dbReference>
<protein>
    <recommendedName>
        <fullName evidence="4">CDT1 Geminin-binding domain-containing protein</fullName>
    </recommendedName>
</protein>
<dbReference type="InterPro" id="IPR045173">
    <property type="entry name" value="Cdt1"/>
</dbReference>
<evidence type="ECO:0000313" key="5">
    <source>
        <dbReference type="EMBL" id="KAK9013433.1"/>
    </source>
</evidence>
<keyword evidence="2" id="KW-0131">Cell cycle</keyword>
<comment type="similarity">
    <text evidence="1">Belongs to the Cdt1 family.</text>
</comment>
<comment type="caution">
    <text evidence="5">The sequence shown here is derived from an EMBL/GenBank/DDBJ whole genome shotgun (WGS) entry which is preliminary data.</text>
</comment>
<feature type="compositionally biased region" description="Polar residues" evidence="3">
    <location>
        <begin position="1"/>
        <end position="27"/>
    </location>
</feature>
<feature type="compositionally biased region" description="Polar residues" evidence="3">
    <location>
        <begin position="315"/>
        <end position="336"/>
    </location>
</feature>
<reference evidence="5 6" key="1">
    <citation type="journal article" date="2024" name="G3 (Bethesda)">
        <title>Genome assembly of Hibiscus sabdariffa L. provides insights into metabolisms of medicinal natural products.</title>
        <authorList>
            <person name="Kim T."/>
        </authorList>
    </citation>
    <scope>NUCLEOTIDE SEQUENCE [LARGE SCALE GENOMIC DNA]</scope>
    <source>
        <strain evidence="5">TK-2024</strain>
        <tissue evidence="5">Old leaves</tissue>
    </source>
</reference>
<evidence type="ECO:0000313" key="6">
    <source>
        <dbReference type="Proteomes" id="UP001396334"/>
    </source>
</evidence>
<dbReference type="Pfam" id="PF08839">
    <property type="entry name" value="CDT1"/>
    <property type="match status" value="1"/>
</dbReference>
<dbReference type="EMBL" id="JBBPBN010000022">
    <property type="protein sequence ID" value="KAK9013433.1"/>
    <property type="molecule type" value="Genomic_DNA"/>
</dbReference>